<comment type="caution">
    <text evidence="2">The sequence shown here is derived from an EMBL/GenBank/DDBJ whole genome shotgun (WGS) entry which is preliminary data.</text>
</comment>
<keyword evidence="3" id="KW-1185">Reference proteome</keyword>
<evidence type="ECO:0000256" key="1">
    <source>
        <dbReference type="SAM" id="SignalP"/>
    </source>
</evidence>
<dbReference type="RefSeq" id="XP_030995033.1">
    <property type="nucleotide sequence ID" value="XM_031140912.1"/>
</dbReference>
<evidence type="ECO:0000313" key="2">
    <source>
        <dbReference type="EMBL" id="TPX13322.1"/>
    </source>
</evidence>
<dbReference type="Proteomes" id="UP000319257">
    <property type="component" value="Unassembled WGS sequence"/>
</dbReference>
<sequence length="103" mass="11296">MLVKLPVALLALLAPVLQASPIKAKSLVLSGHDVRAPDDADAAYKILYAARQEDGTVKRDDADAAYKILYATREQDGTAKRDDADAAYKILYASREEEHESHQ</sequence>
<dbReference type="STRING" id="1093900.A0A507ATK8"/>
<protein>
    <submittedName>
        <fullName evidence="2">Uncharacterized protein</fullName>
    </submittedName>
</protein>
<feature type="chain" id="PRO_5021449371" evidence="1">
    <location>
        <begin position="20"/>
        <end position="103"/>
    </location>
</feature>
<dbReference type="AlphaFoldDB" id="A0A507ATK8"/>
<gene>
    <name evidence="2" type="ORF">E0L32_006295</name>
</gene>
<keyword evidence="1" id="KW-0732">Signal</keyword>
<reference evidence="2 3" key="1">
    <citation type="submission" date="2019-06" db="EMBL/GenBank/DDBJ databases">
        <title>Draft genome sequence of the filamentous fungus Phialemoniopsis curvata isolated from diesel fuel.</title>
        <authorList>
            <person name="Varaljay V.A."/>
            <person name="Lyon W.J."/>
            <person name="Crouch A.L."/>
            <person name="Drake C.E."/>
            <person name="Hollomon J.M."/>
            <person name="Nadeau L.J."/>
            <person name="Nunn H.S."/>
            <person name="Stevenson B.S."/>
            <person name="Bojanowski C.L."/>
            <person name="Crookes-Goodson W.J."/>
        </authorList>
    </citation>
    <scope>NUCLEOTIDE SEQUENCE [LARGE SCALE GENOMIC DNA]</scope>
    <source>
        <strain evidence="2 3">D216</strain>
    </source>
</reference>
<dbReference type="GeneID" id="41973742"/>
<name>A0A507ATK8_9PEZI</name>
<dbReference type="InParanoid" id="A0A507ATK8"/>
<evidence type="ECO:0000313" key="3">
    <source>
        <dbReference type="Proteomes" id="UP000319257"/>
    </source>
</evidence>
<dbReference type="EMBL" id="SKBQ01000035">
    <property type="protein sequence ID" value="TPX13322.1"/>
    <property type="molecule type" value="Genomic_DNA"/>
</dbReference>
<accession>A0A507ATK8</accession>
<feature type="signal peptide" evidence="1">
    <location>
        <begin position="1"/>
        <end position="19"/>
    </location>
</feature>
<organism evidence="2 3">
    <name type="scientific">Thyridium curvatum</name>
    <dbReference type="NCBI Taxonomy" id="1093900"/>
    <lineage>
        <taxon>Eukaryota</taxon>
        <taxon>Fungi</taxon>
        <taxon>Dikarya</taxon>
        <taxon>Ascomycota</taxon>
        <taxon>Pezizomycotina</taxon>
        <taxon>Sordariomycetes</taxon>
        <taxon>Sordariomycetidae</taxon>
        <taxon>Thyridiales</taxon>
        <taxon>Thyridiaceae</taxon>
        <taxon>Thyridium</taxon>
    </lineage>
</organism>
<proteinExistence type="predicted"/>